<name>A0ABQ5DHL9_9ASTR</name>
<reference evidence="1" key="2">
    <citation type="submission" date="2022-01" db="EMBL/GenBank/DDBJ databases">
        <authorList>
            <person name="Yamashiro T."/>
            <person name="Shiraishi A."/>
            <person name="Satake H."/>
            <person name="Nakayama K."/>
        </authorList>
    </citation>
    <scope>NUCLEOTIDE SEQUENCE</scope>
</reference>
<proteinExistence type="predicted"/>
<protein>
    <submittedName>
        <fullName evidence="1">Uncharacterized protein</fullName>
    </submittedName>
</protein>
<dbReference type="EMBL" id="BQNB010015307">
    <property type="protein sequence ID" value="GJT38494.1"/>
    <property type="molecule type" value="Genomic_DNA"/>
</dbReference>
<comment type="caution">
    <text evidence="1">The sequence shown here is derived from an EMBL/GenBank/DDBJ whole genome shotgun (WGS) entry which is preliminary data.</text>
</comment>
<dbReference type="Proteomes" id="UP001151760">
    <property type="component" value="Unassembled WGS sequence"/>
</dbReference>
<reference evidence="1" key="1">
    <citation type="journal article" date="2022" name="Int. J. Mol. Sci.">
        <title>Draft Genome of Tanacetum Coccineum: Genomic Comparison of Closely Related Tanacetum-Family Plants.</title>
        <authorList>
            <person name="Yamashiro T."/>
            <person name="Shiraishi A."/>
            <person name="Nakayama K."/>
            <person name="Satake H."/>
        </authorList>
    </citation>
    <scope>NUCLEOTIDE SEQUENCE</scope>
</reference>
<keyword evidence="2" id="KW-1185">Reference proteome</keyword>
<evidence type="ECO:0000313" key="2">
    <source>
        <dbReference type="Proteomes" id="UP001151760"/>
    </source>
</evidence>
<evidence type="ECO:0000313" key="1">
    <source>
        <dbReference type="EMBL" id="GJT38494.1"/>
    </source>
</evidence>
<organism evidence="1 2">
    <name type="scientific">Tanacetum coccineum</name>
    <dbReference type="NCBI Taxonomy" id="301880"/>
    <lineage>
        <taxon>Eukaryota</taxon>
        <taxon>Viridiplantae</taxon>
        <taxon>Streptophyta</taxon>
        <taxon>Embryophyta</taxon>
        <taxon>Tracheophyta</taxon>
        <taxon>Spermatophyta</taxon>
        <taxon>Magnoliopsida</taxon>
        <taxon>eudicotyledons</taxon>
        <taxon>Gunneridae</taxon>
        <taxon>Pentapetalae</taxon>
        <taxon>asterids</taxon>
        <taxon>campanulids</taxon>
        <taxon>Asterales</taxon>
        <taxon>Asteraceae</taxon>
        <taxon>Asteroideae</taxon>
        <taxon>Anthemideae</taxon>
        <taxon>Anthemidinae</taxon>
        <taxon>Tanacetum</taxon>
    </lineage>
</organism>
<accession>A0ABQ5DHL9</accession>
<sequence>MEECHLLLTDQIDLVNPKGNWVIPDVSKPLPLGGLPGQVIIQTQYFFNKDLEYLVSSDKERRNSLSISKLKTAYYPDIRLKEIVPSLWIESDCDYNISAASHMRILSVVSLKIFSRYGYTYLREIVLHGANYKKYKISEDDFKNLDLNDFEDLYLLHLQGRLNHLSGADKVHLFNAVNLLIKNIVIRQHVEDLQLGIKSYQMKLNLTQLICVGIKSLLLMHLCIRFVALIDVNAAQSKLVLLENFNENYSKCLRLLVKLQLLVQSYYC</sequence>
<gene>
    <name evidence="1" type="ORF">Tco_0938359</name>
</gene>